<feature type="non-terminal residue" evidence="1">
    <location>
        <position position="149"/>
    </location>
</feature>
<dbReference type="EMBL" id="CAJPDT010000014">
    <property type="protein sequence ID" value="CAF9915108.1"/>
    <property type="molecule type" value="Genomic_DNA"/>
</dbReference>
<name>A0A8H3F064_9LECA</name>
<comment type="caution">
    <text evidence="1">The sequence shown here is derived from an EMBL/GenBank/DDBJ whole genome shotgun (WGS) entry which is preliminary data.</text>
</comment>
<organism evidence="1 2">
    <name type="scientific">Imshaugia aleurites</name>
    <dbReference type="NCBI Taxonomy" id="172621"/>
    <lineage>
        <taxon>Eukaryota</taxon>
        <taxon>Fungi</taxon>
        <taxon>Dikarya</taxon>
        <taxon>Ascomycota</taxon>
        <taxon>Pezizomycotina</taxon>
        <taxon>Lecanoromycetes</taxon>
        <taxon>OSLEUM clade</taxon>
        <taxon>Lecanoromycetidae</taxon>
        <taxon>Lecanorales</taxon>
        <taxon>Lecanorineae</taxon>
        <taxon>Parmeliaceae</taxon>
        <taxon>Imshaugia</taxon>
    </lineage>
</organism>
<dbReference type="AlphaFoldDB" id="A0A8H3F064"/>
<protein>
    <submittedName>
        <fullName evidence="1">Uncharacterized protein</fullName>
    </submittedName>
</protein>
<dbReference type="Proteomes" id="UP000664534">
    <property type="component" value="Unassembled WGS sequence"/>
</dbReference>
<accession>A0A8H3F064</accession>
<reference evidence="1" key="1">
    <citation type="submission" date="2021-03" db="EMBL/GenBank/DDBJ databases">
        <authorList>
            <person name="Tagirdzhanova G."/>
        </authorList>
    </citation>
    <scope>NUCLEOTIDE SEQUENCE</scope>
</reference>
<keyword evidence="2" id="KW-1185">Reference proteome</keyword>
<evidence type="ECO:0000313" key="1">
    <source>
        <dbReference type="EMBL" id="CAF9915108.1"/>
    </source>
</evidence>
<proteinExistence type="predicted"/>
<evidence type="ECO:0000313" key="2">
    <source>
        <dbReference type="Proteomes" id="UP000664534"/>
    </source>
</evidence>
<sequence>MPSLRSLHLDFEAVLPGNPIDIDPSDVCGYSRELQLLKYRTFRNCLNIPTLRALEVVGVRTHPDYCEPVAFPESGHRNSPISDLRISRCNTLISDALIDTLASIYALKRLIFELDESIPSDDGLGCALQPHRFCLEELIIVDGFIEHYR</sequence>
<gene>
    <name evidence="1" type="ORF">IMSHALPRED_002344</name>
</gene>